<dbReference type="PANTHER" id="PTHR32552">
    <property type="entry name" value="FERRICHROME IRON RECEPTOR-RELATED"/>
    <property type="match status" value="1"/>
</dbReference>
<evidence type="ECO:0000256" key="7">
    <source>
        <dbReference type="ARBA" id="ARBA00022729"/>
    </source>
</evidence>
<proteinExistence type="inferred from homology"/>
<dbReference type="InterPro" id="IPR037066">
    <property type="entry name" value="Plug_dom_sf"/>
</dbReference>
<evidence type="ECO:0000256" key="2">
    <source>
        <dbReference type="ARBA" id="ARBA00009810"/>
    </source>
</evidence>
<keyword evidence="20" id="KW-1185">Reference proteome</keyword>
<dbReference type="Proteomes" id="UP000015480">
    <property type="component" value="Chromosome"/>
</dbReference>
<evidence type="ECO:0000313" key="19">
    <source>
        <dbReference type="EMBL" id="AGT08266.1"/>
    </source>
</evidence>
<keyword evidence="11 14" id="KW-0472">Membrane</keyword>
<protein>
    <submittedName>
        <fullName evidence="19">Iron complex outermembrane recepter protein</fullName>
    </submittedName>
</protein>
<dbReference type="RefSeq" id="WP_020949904.1">
    <property type="nucleotide sequence ID" value="NC_022041.1"/>
</dbReference>
<evidence type="ECO:0000256" key="9">
    <source>
        <dbReference type="ARBA" id="ARBA00023065"/>
    </source>
</evidence>
<keyword evidence="10 15" id="KW-0798">TonB box</keyword>
<organism evidence="19 20">
    <name type="scientific">Paracoccus aminophilus JCM 7686</name>
    <dbReference type="NCBI Taxonomy" id="1367847"/>
    <lineage>
        <taxon>Bacteria</taxon>
        <taxon>Pseudomonadati</taxon>
        <taxon>Pseudomonadota</taxon>
        <taxon>Alphaproteobacteria</taxon>
        <taxon>Rhodobacterales</taxon>
        <taxon>Paracoccaceae</taxon>
        <taxon>Paracoccus</taxon>
    </lineage>
</organism>
<feature type="signal peptide" evidence="16">
    <location>
        <begin position="1"/>
        <end position="34"/>
    </location>
</feature>
<evidence type="ECO:0000256" key="14">
    <source>
        <dbReference type="PROSITE-ProRule" id="PRU01360"/>
    </source>
</evidence>
<sequence length="721" mass="78810">MSRDARPAVASPSKLARRLLLSSAAMLGFTQALAAQEAPVVLDTVVITAETEGRPGVPGPRIATTAKGALKSEAALVDTPQSVSVVTRKTLQELAPQSVGQALTYSANTNGQRYGNDTRSDYFTIRGFSADLFLNGLRVPQIANQTGGYAGIRVEPYTLESIEVLRGPASALFGQSNVGGIVNMNSKTPQETAAGEAYLRAGSFGLRETGIDVTGPLAEGSNLSYRFVGVLRKSDNSFRFGKNDRVALAPSLTWRPSDATTLTVDVSYLKDKLGQPNVIVPATGSIWANAHGQFIPVDFSDGDGRLAVYDKEIASIGYRLEHRLSETVVVSNSLRYTYMDTDYRSLFTTGLSADEQSITRMSYLAQPRLNALVADLHVQADLATGPVSHRVIAGVDYQRQKLRNFTGSDRNGPSQNLFDPRYDQPFTMIEPSKRLDQTSYQLGLYVQDELSFDRFHAVAGLRYDDYKTRSTDTTLATGAALGYHMDGKEVTGRLGMTYRFDNGIAPYALYSTSFLPTLTLADTPLKPTKGELKEVGVKYMPENRPISGTLSYFEATQTNVVNRISGVYYQTDEIEVKGTELEVQASLTDRWHLNAALSHQSPKVTKSQTAEQIGKMPYTVPKKQASLLMSYDLDLGEHDGKASIGAGVRYVGETAGDTTNSFMVPSYTVADAFFSYENDKYRFQVNGYNLANKRYVAGCNSMVQCYFGAERTVTATLSMKW</sequence>
<dbReference type="KEGG" id="pami:JCM7686_1157"/>
<dbReference type="InterPro" id="IPR010105">
    <property type="entry name" value="TonB_sidphr_rcpt"/>
</dbReference>
<evidence type="ECO:0000256" key="6">
    <source>
        <dbReference type="ARBA" id="ARBA00022692"/>
    </source>
</evidence>
<name>S5YSQ3_PARAH</name>
<dbReference type="NCBIfam" id="TIGR01783">
    <property type="entry name" value="TonB-siderophor"/>
    <property type="match status" value="1"/>
</dbReference>
<keyword evidence="7 16" id="KW-0732">Signal</keyword>
<keyword evidence="9" id="KW-0406">Ion transport</keyword>
<keyword evidence="6 14" id="KW-0812">Transmembrane</keyword>
<feature type="domain" description="TonB-dependent receptor plug" evidence="18">
    <location>
        <begin position="77"/>
        <end position="181"/>
    </location>
</feature>
<evidence type="ECO:0000256" key="1">
    <source>
        <dbReference type="ARBA" id="ARBA00004571"/>
    </source>
</evidence>
<dbReference type="CDD" id="cd01347">
    <property type="entry name" value="ligand_gated_channel"/>
    <property type="match status" value="1"/>
</dbReference>
<keyword evidence="4 14" id="KW-1134">Transmembrane beta strand</keyword>
<keyword evidence="3 14" id="KW-0813">Transport</keyword>
<evidence type="ECO:0000256" key="11">
    <source>
        <dbReference type="ARBA" id="ARBA00023136"/>
    </source>
</evidence>
<evidence type="ECO:0000256" key="13">
    <source>
        <dbReference type="ARBA" id="ARBA00023237"/>
    </source>
</evidence>
<comment type="similarity">
    <text evidence="2 14 15">Belongs to the TonB-dependent receptor family.</text>
</comment>
<dbReference type="GO" id="GO:0015891">
    <property type="term" value="P:siderophore transport"/>
    <property type="evidence" value="ECO:0007669"/>
    <property type="project" value="InterPro"/>
</dbReference>
<feature type="domain" description="TonB-dependent receptor-like beta-barrel" evidence="17">
    <location>
        <begin position="254"/>
        <end position="690"/>
    </location>
</feature>
<keyword evidence="13 14" id="KW-0998">Cell outer membrane</keyword>
<dbReference type="PANTHER" id="PTHR32552:SF68">
    <property type="entry name" value="FERRICHROME OUTER MEMBRANE TRANSPORTER_PHAGE RECEPTOR"/>
    <property type="match status" value="1"/>
</dbReference>
<feature type="chain" id="PRO_5004535088" evidence="16">
    <location>
        <begin position="35"/>
        <end position="721"/>
    </location>
</feature>
<dbReference type="Gene3D" id="2.40.170.20">
    <property type="entry name" value="TonB-dependent receptor, beta-barrel domain"/>
    <property type="match status" value="1"/>
</dbReference>
<keyword evidence="12" id="KW-0675">Receptor</keyword>
<keyword evidence="8" id="KW-0408">Iron</keyword>
<dbReference type="SUPFAM" id="SSF56935">
    <property type="entry name" value="Porins"/>
    <property type="match status" value="1"/>
</dbReference>
<gene>
    <name evidence="19" type="ORF">JCM7686_1157</name>
</gene>
<keyword evidence="5" id="KW-0410">Iron transport</keyword>
<evidence type="ECO:0000256" key="8">
    <source>
        <dbReference type="ARBA" id="ARBA00023004"/>
    </source>
</evidence>
<dbReference type="HOGENOM" id="CLU_008287_9_0_5"/>
<accession>S5YSQ3</accession>
<dbReference type="PROSITE" id="PS52016">
    <property type="entry name" value="TONB_DEPENDENT_REC_3"/>
    <property type="match status" value="1"/>
</dbReference>
<dbReference type="STRING" id="1367847.JCM7686_1157"/>
<dbReference type="InterPro" id="IPR036942">
    <property type="entry name" value="Beta-barrel_TonB_sf"/>
</dbReference>
<dbReference type="eggNOG" id="COG4773">
    <property type="taxonomic scope" value="Bacteria"/>
</dbReference>
<dbReference type="EMBL" id="CP006650">
    <property type="protein sequence ID" value="AGT08266.1"/>
    <property type="molecule type" value="Genomic_DNA"/>
</dbReference>
<evidence type="ECO:0000256" key="3">
    <source>
        <dbReference type="ARBA" id="ARBA00022448"/>
    </source>
</evidence>
<dbReference type="InterPro" id="IPR012910">
    <property type="entry name" value="Plug_dom"/>
</dbReference>
<dbReference type="GO" id="GO:0015344">
    <property type="term" value="F:siderophore uptake transmembrane transporter activity"/>
    <property type="evidence" value="ECO:0007669"/>
    <property type="project" value="TreeGrafter"/>
</dbReference>
<dbReference type="GO" id="GO:0009279">
    <property type="term" value="C:cell outer membrane"/>
    <property type="evidence" value="ECO:0007669"/>
    <property type="project" value="UniProtKB-SubCell"/>
</dbReference>
<reference evidence="19 20" key="1">
    <citation type="journal article" date="2014" name="BMC Genomics">
        <title>Architecture and functions of a multipartite genome of the methylotrophic bacterium Paracoccus aminophilus JCM 7686, containing primary and secondary chromids.</title>
        <authorList>
            <person name="Dziewit L."/>
            <person name="Czarnecki J."/>
            <person name="Wibberg D."/>
            <person name="Radlinska M."/>
            <person name="Mrozek P."/>
            <person name="Szymczak M."/>
            <person name="Schluter A."/>
            <person name="Puhler A."/>
            <person name="Bartosik D."/>
        </authorList>
    </citation>
    <scope>NUCLEOTIDE SEQUENCE [LARGE SCALE GENOMIC DNA]</scope>
    <source>
        <strain evidence="19">JCM 7686</strain>
    </source>
</reference>
<dbReference type="PATRIC" id="fig|1367847.3.peg.1124"/>
<evidence type="ECO:0000259" key="18">
    <source>
        <dbReference type="Pfam" id="PF07715"/>
    </source>
</evidence>
<comment type="subcellular location">
    <subcellularLocation>
        <location evidence="1 14">Cell outer membrane</location>
        <topology evidence="1 14">Multi-pass membrane protein</topology>
    </subcellularLocation>
</comment>
<dbReference type="InterPro" id="IPR039426">
    <property type="entry name" value="TonB-dep_rcpt-like"/>
</dbReference>
<dbReference type="OrthoDB" id="9760333at2"/>
<evidence type="ECO:0000256" key="12">
    <source>
        <dbReference type="ARBA" id="ARBA00023170"/>
    </source>
</evidence>
<evidence type="ECO:0000256" key="5">
    <source>
        <dbReference type="ARBA" id="ARBA00022496"/>
    </source>
</evidence>
<dbReference type="AlphaFoldDB" id="S5YSQ3"/>
<dbReference type="Pfam" id="PF00593">
    <property type="entry name" value="TonB_dep_Rec_b-barrel"/>
    <property type="match status" value="1"/>
</dbReference>
<dbReference type="GO" id="GO:0038023">
    <property type="term" value="F:signaling receptor activity"/>
    <property type="evidence" value="ECO:0007669"/>
    <property type="project" value="InterPro"/>
</dbReference>
<evidence type="ECO:0000256" key="15">
    <source>
        <dbReference type="RuleBase" id="RU003357"/>
    </source>
</evidence>
<evidence type="ECO:0000256" key="4">
    <source>
        <dbReference type="ARBA" id="ARBA00022452"/>
    </source>
</evidence>
<dbReference type="InterPro" id="IPR000531">
    <property type="entry name" value="Beta-barrel_TonB"/>
</dbReference>
<evidence type="ECO:0000313" key="20">
    <source>
        <dbReference type="Proteomes" id="UP000015480"/>
    </source>
</evidence>
<dbReference type="Pfam" id="PF07715">
    <property type="entry name" value="Plug"/>
    <property type="match status" value="1"/>
</dbReference>
<evidence type="ECO:0000259" key="17">
    <source>
        <dbReference type="Pfam" id="PF00593"/>
    </source>
</evidence>
<evidence type="ECO:0000256" key="16">
    <source>
        <dbReference type="SAM" id="SignalP"/>
    </source>
</evidence>
<evidence type="ECO:0000256" key="10">
    <source>
        <dbReference type="ARBA" id="ARBA00023077"/>
    </source>
</evidence>
<dbReference type="Gene3D" id="2.170.130.10">
    <property type="entry name" value="TonB-dependent receptor, plug domain"/>
    <property type="match status" value="1"/>
</dbReference>